<evidence type="ECO:0000256" key="1">
    <source>
        <dbReference type="ARBA" id="ARBA00022737"/>
    </source>
</evidence>
<evidence type="ECO:0000313" key="4">
    <source>
        <dbReference type="EMBL" id="CAK9859446.1"/>
    </source>
</evidence>
<feature type="repeat" description="PPR" evidence="2">
    <location>
        <begin position="399"/>
        <end position="433"/>
    </location>
</feature>
<keyword evidence="1" id="KW-0677">Repeat</keyword>
<dbReference type="PANTHER" id="PTHR45717">
    <property type="entry name" value="OS12G0527900 PROTEIN"/>
    <property type="match status" value="1"/>
</dbReference>
<feature type="region of interest" description="Disordered" evidence="3">
    <location>
        <begin position="61"/>
        <end position="89"/>
    </location>
</feature>
<dbReference type="Pfam" id="PF01535">
    <property type="entry name" value="PPR"/>
    <property type="match status" value="2"/>
</dbReference>
<keyword evidence="5" id="KW-1185">Reference proteome</keyword>
<evidence type="ECO:0008006" key="6">
    <source>
        <dbReference type="Google" id="ProtNLM"/>
    </source>
</evidence>
<gene>
    <name evidence="4" type="ORF">CSSPJE1EN2_LOCUS2441</name>
</gene>
<feature type="compositionally biased region" description="Basic and acidic residues" evidence="3">
    <location>
        <begin position="68"/>
        <end position="89"/>
    </location>
</feature>
<dbReference type="PROSITE" id="PS51375">
    <property type="entry name" value="PPR"/>
    <property type="match status" value="4"/>
</dbReference>
<feature type="region of interest" description="Disordered" evidence="3">
    <location>
        <begin position="131"/>
        <end position="185"/>
    </location>
</feature>
<name>A0ABP1AAA9_9BRYO</name>
<reference evidence="4" key="1">
    <citation type="submission" date="2024-03" db="EMBL/GenBank/DDBJ databases">
        <authorList>
            <consortium name="ELIXIR-Norway"/>
            <consortium name="Elixir Norway"/>
        </authorList>
    </citation>
    <scope>NUCLEOTIDE SEQUENCE</scope>
</reference>
<dbReference type="Gene3D" id="1.25.40.10">
    <property type="entry name" value="Tetratricopeptide repeat domain"/>
    <property type="match status" value="3"/>
</dbReference>
<feature type="repeat" description="PPR" evidence="2">
    <location>
        <begin position="363"/>
        <end position="397"/>
    </location>
</feature>
<feature type="repeat" description="PPR" evidence="2">
    <location>
        <begin position="468"/>
        <end position="498"/>
    </location>
</feature>
<dbReference type="Pfam" id="PF13041">
    <property type="entry name" value="PPR_2"/>
    <property type="match status" value="2"/>
</dbReference>
<evidence type="ECO:0000256" key="2">
    <source>
        <dbReference type="PROSITE-ProRule" id="PRU00708"/>
    </source>
</evidence>
<evidence type="ECO:0000313" key="5">
    <source>
        <dbReference type="Proteomes" id="UP001497522"/>
    </source>
</evidence>
<dbReference type="PANTHER" id="PTHR45717:SF15">
    <property type="entry name" value="AGL218WP"/>
    <property type="match status" value="1"/>
</dbReference>
<dbReference type="NCBIfam" id="TIGR00756">
    <property type="entry name" value="PPR"/>
    <property type="match status" value="3"/>
</dbReference>
<dbReference type="EMBL" id="OZ023711">
    <property type="protein sequence ID" value="CAK9859446.1"/>
    <property type="molecule type" value="Genomic_DNA"/>
</dbReference>
<feature type="compositionally biased region" description="Acidic residues" evidence="3">
    <location>
        <begin position="155"/>
        <end position="177"/>
    </location>
</feature>
<protein>
    <recommendedName>
        <fullName evidence="6">Pentatricopeptide repeat-containing protein</fullName>
    </recommendedName>
</protein>
<dbReference type="Proteomes" id="UP001497522">
    <property type="component" value="Chromosome 10"/>
</dbReference>
<sequence length="672" mass="76188">MSRVWRAVRVARSQRPVKGWKDSWSLQETKKVNKEEDVSMGGSGSVCYQLQRVMSTSAGSDSFVPRYRSPESVEKNGECEQSRTSKGKEDLLMSTRPHFCSYHSFMLLDRSFIRALSSQVLVEKGPEEGKFDEVLPAESSPVEASFREPDTIDSHEEDASEATVVEEEEESGNDLDDVSLKEEQSSVDESQRSLWRRIQKAKLAPWKSIMPVVKRWIAEGHGLDKRAIISTMIRLRRLGRYKQALEISDWMVQQEGVQWGEMDHVVQLELKAKMGQFRNLEALFRNAPPELKTQAAYHTLLKGYVDSEKSDRAEATFAEFKASGLLTHSFAFNQMLLLYKSKGSMDKIPKLLEEMKTLGIARDVYTYNILMDWKAQSGDIVGMEQIFEELKADEVVKPDAATYGTLASTYVKSGDLVKAKVFLHEMEEGDVIRRRAAYDILLAQYSTIGDYEAVERVWAKSKSLPGISTSTYVTMLEALGKLGKVERAEEIYKVLTKEKGLALGRQYNAMLSVYTRQGLMEQAEAVVEEMEKRGRKRTSITYHHLVNGYLKNLQLDKALETVAKAQAESTFNVRTKPWLVTMDAILNGCAERGDVVLAERHFGELRKLYPKVDVQKFNMLLKAYIVGQVPASGFLQRMQADNIFPNDETLSLLKQQVEPSDERGVSQRTVEP</sequence>
<proteinExistence type="predicted"/>
<accession>A0ABP1AAA9</accession>
<organism evidence="4 5">
    <name type="scientific">Sphagnum jensenii</name>
    <dbReference type="NCBI Taxonomy" id="128206"/>
    <lineage>
        <taxon>Eukaryota</taxon>
        <taxon>Viridiplantae</taxon>
        <taxon>Streptophyta</taxon>
        <taxon>Embryophyta</taxon>
        <taxon>Bryophyta</taxon>
        <taxon>Sphagnophytina</taxon>
        <taxon>Sphagnopsida</taxon>
        <taxon>Sphagnales</taxon>
        <taxon>Sphagnaceae</taxon>
        <taxon>Sphagnum</taxon>
    </lineage>
</organism>
<feature type="compositionally biased region" description="Basic and acidic residues" evidence="3">
    <location>
        <begin position="145"/>
        <end position="154"/>
    </location>
</feature>
<dbReference type="InterPro" id="IPR002885">
    <property type="entry name" value="PPR_rpt"/>
</dbReference>
<dbReference type="InterPro" id="IPR011990">
    <property type="entry name" value="TPR-like_helical_dom_sf"/>
</dbReference>
<evidence type="ECO:0000256" key="3">
    <source>
        <dbReference type="SAM" id="MobiDB-lite"/>
    </source>
</evidence>
<feature type="repeat" description="PPR" evidence="2">
    <location>
        <begin position="503"/>
        <end position="537"/>
    </location>
</feature>